<protein>
    <recommendedName>
        <fullName evidence="3">AAA family ATPase</fullName>
    </recommendedName>
</protein>
<evidence type="ECO:0008006" key="3">
    <source>
        <dbReference type="Google" id="ProtNLM"/>
    </source>
</evidence>
<sequence>MQNSNTHSFSNILEYVKTELNEFDKNTEWLDTSICSNFLTSGSINIVSAGSGVGKTYFIVSFAIFLLKNKIINRVIHLNFDGNTDIFTARKQSQDIKNFYALNQWFHIRAEDLMGKGISLTQFIKKQIETKADLKKTLFIYDSFVNFVPKLNDTDEVSKFMSLLRMCSNLGAIHWINTHNKKGEDIYSGSGMILNLSDATWMLKSTKNKDKFVFLFKNIKGRHLYKNQAFELLFDDNTIIGLDYDEASRTNLQNELIDAICELLHKNPLGLTQTKILQSIGRSRFDKTARNILLQNSGKLWEIQTRGREKIVTIL</sequence>
<proteinExistence type="predicted"/>
<keyword evidence="2" id="KW-1185">Reference proteome</keyword>
<organism evidence="1 2">
    <name type="scientific">Campylobacter magnus</name>
    <dbReference type="NCBI Taxonomy" id="3026462"/>
    <lineage>
        <taxon>Bacteria</taxon>
        <taxon>Pseudomonadati</taxon>
        <taxon>Campylobacterota</taxon>
        <taxon>Epsilonproteobacteria</taxon>
        <taxon>Campylobacterales</taxon>
        <taxon>Campylobacteraceae</taxon>
        <taxon>Campylobacter</taxon>
    </lineage>
</organism>
<gene>
    <name evidence="1" type="ORF">Q2362_07865</name>
</gene>
<evidence type="ECO:0000313" key="1">
    <source>
        <dbReference type="EMBL" id="MDO2409998.1"/>
    </source>
</evidence>
<reference evidence="1 2" key="1">
    <citation type="submission" date="2023-06" db="EMBL/GenBank/DDBJ databases">
        <title>Campylobacter magnum sp. nov., isolated from cecal contents of domestic pigs (Sus scrofa domesticus).</title>
        <authorList>
            <person name="Papic B."/>
            <person name="Gruntar I."/>
        </authorList>
    </citation>
    <scope>NUCLEOTIDE SEQUENCE [LARGE SCALE GENOMIC DNA]</scope>
    <source>
        <strain evidence="2">34484-21</strain>
    </source>
</reference>
<comment type="caution">
    <text evidence="1">The sequence shown here is derived from an EMBL/GenBank/DDBJ whole genome shotgun (WGS) entry which is preliminary data.</text>
</comment>
<evidence type="ECO:0000313" key="2">
    <source>
        <dbReference type="Proteomes" id="UP001171111"/>
    </source>
</evidence>
<accession>A0ABT8T8U0</accession>
<dbReference type="EMBL" id="JAULJQ010000010">
    <property type="protein sequence ID" value="MDO2409998.1"/>
    <property type="molecule type" value="Genomic_DNA"/>
</dbReference>
<dbReference type="Proteomes" id="UP001171111">
    <property type="component" value="Unassembled WGS sequence"/>
</dbReference>
<dbReference type="InterPro" id="IPR027417">
    <property type="entry name" value="P-loop_NTPase"/>
</dbReference>
<dbReference type="RefSeq" id="WP_302244775.1">
    <property type="nucleotide sequence ID" value="NZ_JAULJQ010000010.1"/>
</dbReference>
<dbReference type="SUPFAM" id="SSF52540">
    <property type="entry name" value="P-loop containing nucleoside triphosphate hydrolases"/>
    <property type="match status" value="1"/>
</dbReference>
<dbReference type="Gene3D" id="3.40.50.300">
    <property type="entry name" value="P-loop containing nucleotide triphosphate hydrolases"/>
    <property type="match status" value="1"/>
</dbReference>
<name>A0ABT8T8U0_9BACT</name>